<dbReference type="EMBL" id="CAKASE010000080">
    <property type="protein sequence ID" value="CAG9581167.1"/>
    <property type="molecule type" value="Genomic_DNA"/>
</dbReference>
<protein>
    <submittedName>
        <fullName evidence="1">(African queen) hypothetical protein</fullName>
    </submittedName>
</protein>
<evidence type="ECO:0000313" key="1">
    <source>
        <dbReference type="EMBL" id="CAG9581167.1"/>
    </source>
</evidence>
<accession>A0A8J2R1J3</accession>
<dbReference type="Proteomes" id="UP000789524">
    <property type="component" value="Unassembled WGS sequence"/>
</dbReference>
<dbReference type="AlphaFoldDB" id="A0A8J2R1J3"/>
<organism evidence="1 2">
    <name type="scientific">Danaus chrysippus</name>
    <name type="common">African queen</name>
    <dbReference type="NCBI Taxonomy" id="151541"/>
    <lineage>
        <taxon>Eukaryota</taxon>
        <taxon>Metazoa</taxon>
        <taxon>Ecdysozoa</taxon>
        <taxon>Arthropoda</taxon>
        <taxon>Hexapoda</taxon>
        <taxon>Insecta</taxon>
        <taxon>Pterygota</taxon>
        <taxon>Neoptera</taxon>
        <taxon>Endopterygota</taxon>
        <taxon>Lepidoptera</taxon>
        <taxon>Glossata</taxon>
        <taxon>Ditrysia</taxon>
        <taxon>Papilionoidea</taxon>
        <taxon>Nymphalidae</taxon>
        <taxon>Danainae</taxon>
        <taxon>Danaini</taxon>
        <taxon>Danaina</taxon>
        <taxon>Danaus</taxon>
        <taxon>Anosia</taxon>
    </lineage>
</organism>
<keyword evidence="2" id="KW-1185">Reference proteome</keyword>
<proteinExistence type="predicted"/>
<gene>
    <name evidence="1" type="ORF">DCHRY22_LOCUS13828</name>
</gene>
<comment type="caution">
    <text evidence="1">The sequence shown here is derived from an EMBL/GenBank/DDBJ whole genome shotgun (WGS) entry which is preliminary data.</text>
</comment>
<evidence type="ECO:0000313" key="2">
    <source>
        <dbReference type="Proteomes" id="UP000789524"/>
    </source>
</evidence>
<name>A0A8J2R1J3_9NEOP</name>
<reference evidence="1" key="1">
    <citation type="submission" date="2021-09" db="EMBL/GenBank/DDBJ databases">
        <authorList>
            <person name="Martin H S."/>
        </authorList>
    </citation>
    <scope>NUCLEOTIDE SEQUENCE</scope>
</reference>
<sequence length="91" mass="10175">MRPSVHTQGPSTRTAKLACRAPWALRSMGPAPQAPCGCNLHRAFGTIPSWSIHALFLTGLDYSKNFKIILRSIKVLSKKARYMRNTVYSSR</sequence>